<feature type="transmembrane region" description="Helical" evidence="6">
    <location>
        <begin position="216"/>
        <end position="239"/>
    </location>
</feature>
<feature type="transmembrane region" description="Helical" evidence="6">
    <location>
        <begin position="168"/>
        <end position="189"/>
    </location>
</feature>
<feature type="transmembrane region" description="Helical" evidence="6">
    <location>
        <begin position="371"/>
        <end position="392"/>
    </location>
</feature>
<evidence type="ECO:0000256" key="6">
    <source>
        <dbReference type="SAM" id="Phobius"/>
    </source>
</evidence>
<organism evidence="8 9">
    <name type="scientific">Oceanobacillus jordanicus</name>
    <dbReference type="NCBI Taxonomy" id="2867266"/>
    <lineage>
        <taxon>Bacteria</taxon>
        <taxon>Bacillati</taxon>
        <taxon>Bacillota</taxon>
        <taxon>Bacilli</taxon>
        <taxon>Bacillales</taxon>
        <taxon>Bacillaceae</taxon>
        <taxon>Oceanobacillus</taxon>
    </lineage>
</organism>
<dbReference type="PANTHER" id="PTHR23523:SF2">
    <property type="entry name" value="2-NITROIMIDAZOLE TRANSPORTER"/>
    <property type="match status" value="1"/>
</dbReference>
<feature type="transmembrane region" description="Helical" evidence="6">
    <location>
        <begin position="341"/>
        <end position="365"/>
    </location>
</feature>
<feature type="transmembrane region" description="Helical" evidence="6">
    <location>
        <begin position="304"/>
        <end position="329"/>
    </location>
</feature>
<evidence type="ECO:0000256" key="3">
    <source>
        <dbReference type="ARBA" id="ARBA00022692"/>
    </source>
</evidence>
<dbReference type="PROSITE" id="PS50850">
    <property type="entry name" value="MFS"/>
    <property type="match status" value="1"/>
</dbReference>
<feature type="transmembrane region" description="Helical" evidence="6">
    <location>
        <begin position="12"/>
        <end position="31"/>
    </location>
</feature>
<feature type="transmembrane region" description="Helical" evidence="6">
    <location>
        <begin position="82"/>
        <end position="99"/>
    </location>
</feature>
<dbReference type="PANTHER" id="PTHR23523">
    <property type="match status" value="1"/>
</dbReference>
<dbReference type="Pfam" id="PF07690">
    <property type="entry name" value="MFS_1"/>
    <property type="match status" value="1"/>
</dbReference>
<evidence type="ECO:0000256" key="5">
    <source>
        <dbReference type="ARBA" id="ARBA00023136"/>
    </source>
</evidence>
<dbReference type="CDD" id="cd17339">
    <property type="entry name" value="MFS_NIMT_CynX_like"/>
    <property type="match status" value="1"/>
</dbReference>
<gene>
    <name evidence="8" type="ORF">K3T81_14340</name>
</gene>
<feature type="transmembrane region" description="Helical" evidence="6">
    <location>
        <begin position="105"/>
        <end position="123"/>
    </location>
</feature>
<dbReference type="InterPro" id="IPR036259">
    <property type="entry name" value="MFS_trans_sf"/>
</dbReference>
<dbReference type="Proteomes" id="UP001199631">
    <property type="component" value="Unassembled WGS sequence"/>
</dbReference>
<feature type="transmembrane region" description="Helical" evidence="6">
    <location>
        <begin position="282"/>
        <end position="298"/>
    </location>
</feature>
<dbReference type="EMBL" id="JAIFZM010000012">
    <property type="protein sequence ID" value="MCG3420320.1"/>
    <property type="molecule type" value="Genomic_DNA"/>
</dbReference>
<feature type="domain" description="Major facilitator superfamily (MFS) profile" evidence="7">
    <location>
        <begin position="14"/>
        <end position="400"/>
    </location>
</feature>
<dbReference type="GO" id="GO:0022857">
    <property type="term" value="F:transmembrane transporter activity"/>
    <property type="evidence" value="ECO:0007669"/>
    <property type="project" value="InterPro"/>
</dbReference>
<keyword evidence="5 6" id="KW-0472">Membrane</keyword>
<dbReference type="InterPro" id="IPR052524">
    <property type="entry name" value="MFS_Cyanate_Porter"/>
</dbReference>
<dbReference type="RefSeq" id="WP_238020682.1">
    <property type="nucleotide sequence ID" value="NZ_JAIFZM010000012.1"/>
</dbReference>
<evidence type="ECO:0000256" key="4">
    <source>
        <dbReference type="ARBA" id="ARBA00022989"/>
    </source>
</evidence>
<keyword evidence="9" id="KW-1185">Reference proteome</keyword>
<keyword evidence="3 6" id="KW-0812">Transmembrane</keyword>
<sequence length="400" mass="42950">MERTLEKTQKIQQIILVAGIIFVAFNLRPAITSVGPLITTIRDDLGISNWSAGLLTSLPLVAFAMMSPLIPRLANRFSNERVMLAGLVLLLLGISVRSVSVISLLFFGTLLVGVGIAVCNVLLPSVIKEKFPLKVALMTSVYSTAMGVFAAAASGLSIPLTINMGLGWQWALVVWGVPALLGIFLWIYLNKRNKSTQSMDVAFVTSENNAIWKSSLAWQVAAFMGLQSFLFYVTISWLPEILHQYGLSMSAAGWMLSIMQLVGLPASFLVPVIAGKLKSQRPIVIVNGILSITGYTGLLMGGSYLVMIISTVLIGFTLSGTFALALAFLGMRAKNAKQAAALSGMAQCLGYLLAALGPLLIGLLYDLTHSWNIPLMFLIGVSLCVVLFGMGAGRNKFVLE</sequence>
<evidence type="ECO:0000259" key="7">
    <source>
        <dbReference type="PROSITE" id="PS50850"/>
    </source>
</evidence>
<evidence type="ECO:0000256" key="1">
    <source>
        <dbReference type="ARBA" id="ARBA00004651"/>
    </source>
</evidence>
<dbReference type="Gene3D" id="1.20.1250.20">
    <property type="entry name" value="MFS general substrate transporter like domains"/>
    <property type="match status" value="2"/>
</dbReference>
<name>A0AAW5B8K8_9BACI</name>
<accession>A0AAW5B8K8</accession>
<feature type="transmembrane region" description="Helical" evidence="6">
    <location>
        <begin position="51"/>
        <end position="70"/>
    </location>
</feature>
<feature type="transmembrane region" description="Helical" evidence="6">
    <location>
        <begin position="251"/>
        <end position="270"/>
    </location>
</feature>
<feature type="transmembrane region" description="Helical" evidence="6">
    <location>
        <begin position="135"/>
        <end position="162"/>
    </location>
</feature>
<dbReference type="InterPro" id="IPR011701">
    <property type="entry name" value="MFS"/>
</dbReference>
<comment type="caution">
    <text evidence="8">The sequence shown here is derived from an EMBL/GenBank/DDBJ whole genome shotgun (WGS) entry which is preliminary data.</text>
</comment>
<keyword evidence="2" id="KW-0813">Transport</keyword>
<dbReference type="GO" id="GO:0005886">
    <property type="term" value="C:plasma membrane"/>
    <property type="evidence" value="ECO:0007669"/>
    <property type="project" value="UniProtKB-SubCell"/>
</dbReference>
<evidence type="ECO:0000313" key="9">
    <source>
        <dbReference type="Proteomes" id="UP001199631"/>
    </source>
</evidence>
<reference evidence="8 9" key="1">
    <citation type="journal article" date="2022" name="Evol. Bioinform. Online">
        <title>Draft Genome Sequence of Oceanobacillus jordanicus Strain GSFE11, a Halotolerant Plant Growth-Promoting Bacterial Endophyte Isolated From the Jordan Valley.</title>
        <authorList>
            <person name="Alhindi T."/>
            <person name="Albdaiwi R."/>
        </authorList>
    </citation>
    <scope>NUCLEOTIDE SEQUENCE [LARGE SCALE GENOMIC DNA]</scope>
    <source>
        <strain evidence="8 9">GSFE11</strain>
    </source>
</reference>
<dbReference type="SUPFAM" id="SSF103473">
    <property type="entry name" value="MFS general substrate transporter"/>
    <property type="match status" value="1"/>
</dbReference>
<comment type="subcellular location">
    <subcellularLocation>
        <location evidence="1">Cell membrane</location>
        <topology evidence="1">Multi-pass membrane protein</topology>
    </subcellularLocation>
</comment>
<protein>
    <submittedName>
        <fullName evidence="8">MFS transporter</fullName>
    </submittedName>
</protein>
<dbReference type="AlphaFoldDB" id="A0AAW5B8K8"/>
<proteinExistence type="predicted"/>
<evidence type="ECO:0000256" key="2">
    <source>
        <dbReference type="ARBA" id="ARBA00022448"/>
    </source>
</evidence>
<keyword evidence="4 6" id="KW-1133">Transmembrane helix</keyword>
<dbReference type="InterPro" id="IPR020846">
    <property type="entry name" value="MFS_dom"/>
</dbReference>
<evidence type="ECO:0000313" key="8">
    <source>
        <dbReference type="EMBL" id="MCG3420320.1"/>
    </source>
</evidence>